<dbReference type="Pfam" id="PF01266">
    <property type="entry name" value="DAO"/>
    <property type="match status" value="1"/>
</dbReference>
<dbReference type="AlphaFoldDB" id="A0A2K8N464"/>
<keyword evidence="2" id="KW-0784">Thiamine biosynthesis</keyword>
<organism evidence="7 8">
    <name type="scientific">Kyrpidia spormannii</name>
    <dbReference type="NCBI Taxonomy" id="2055160"/>
    <lineage>
        <taxon>Bacteria</taxon>
        <taxon>Bacillati</taxon>
        <taxon>Bacillota</taxon>
        <taxon>Bacilli</taxon>
        <taxon>Bacillales</taxon>
        <taxon>Alicyclobacillaceae</taxon>
        <taxon>Kyrpidia</taxon>
    </lineage>
</organism>
<comment type="catalytic activity">
    <reaction evidence="4">
        <text>glycine + O2 + H2O = glyoxylate + H2O2 + NH4(+)</text>
        <dbReference type="Rhea" id="RHEA:11532"/>
        <dbReference type="ChEBI" id="CHEBI:15377"/>
        <dbReference type="ChEBI" id="CHEBI:15379"/>
        <dbReference type="ChEBI" id="CHEBI:16240"/>
        <dbReference type="ChEBI" id="CHEBI:28938"/>
        <dbReference type="ChEBI" id="CHEBI:36655"/>
        <dbReference type="ChEBI" id="CHEBI:57305"/>
        <dbReference type="EC" id="1.4.3.19"/>
    </reaction>
</comment>
<name>A0A2K8N464_9BACL</name>
<dbReference type="PANTHER" id="PTHR13847">
    <property type="entry name" value="SARCOSINE DEHYDROGENASE-RELATED"/>
    <property type="match status" value="1"/>
</dbReference>
<gene>
    <name evidence="7" type="primary">thiO</name>
    <name evidence="7" type="ORF">CVV65_03965</name>
</gene>
<evidence type="ECO:0000313" key="8">
    <source>
        <dbReference type="Proteomes" id="UP000231932"/>
    </source>
</evidence>
<evidence type="ECO:0000256" key="1">
    <source>
        <dbReference type="ARBA" id="ARBA00004948"/>
    </source>
</evidence>
<dbReference type="UniPathway" id="UPA00060"/>
<evidence type="ECO:0000256" key="2">
    <source>
        <dbReference type="ARBA" id="ARBA00022977"/>
    </source>
</evidence>
<evidence type="ECO:0000256" key="4">
    <source>
        <dbReference type="ARBA" id="ARBA00049872"/>
    </source>
</evidence>
<evidence type="ECO:0000256" key="3">
    <source>
        <dbReference type="ARBA" id="ARBA00023002"/>
    </source>
</evidence>
<evidence type="ECO:0000259" key="6">
    <source>
        <dbReference type="Pfam" id="PF01266"/>
    </source>
</evidence>
<dbReference type="Gene3D" id="3.50.50.60">
    <property type="entry name" value="FAD/NAD(P)-binding domain"/>
    <property type="match status" value="1"/>
</dbReference>
<dbReference type="InterPro" id="IPR012727">
    <property type="entry name" value="Gly_oxidase_ThiO"/>
</dbReference>
<dbReference type="GO" id="GO:0005737">
    <property type="term" value="C:cytoplasm"/>
    <property type="evidence" value="ECO:0007669"/>
    <property type="project" value="TreeGrafter"/>
</dbReference>
<dbReference type="InterPro" id="IPR036188">
    <property type="entry name" value="FAD/NAD-bd_sf"/>
</dbReference>
<dbReference type="SUPFAM" id="SSF54373">
    <property type="entry name" value="FAD-linked reductases, C-terminal domain"/>
    <property type="match status" value="1"/>
</dbReference>
<dbReference type="EMBL" id="CP024955">
    <property type="protein sequence ID" value="ATY84209.1"/>
    <property type="molecule type" value="Genomic_DNA"/>
</dbReference>
<dbReference type="EC" id="1.4.3.19" evidence="5"/>
<protein>
    <recommendedName>
        <fullName evidence="5">glycine oxidase</fullName>
        <ecNumber evidence="5">1.4.3.19</ecNumber>
    </recommendedName>
</protein>
<dbReference type="GO" id="GO:0009229">
    <property type="term" value="P:thiamine diphosphate biosynthetic process"/>
    <property type="evidence" value="ECO:0007669"/>
    <property type="project" value="UniProtKB-UniPathway"/>
</dbReference>
<accession>A0A2K8N464</accession>
<evidence type="ECO:0000313" key="7">
    <source>
        <dbReference type="EMBL" id="ATY84209.1"/>
    </source>
</evidence>
<dbReference type="OrthoDB" id="9794226at2"/>
<dbReference type="Gene3D" id="3.30.9.10">
    <property type="entry name" value="D-Amino Acid Oxidase, subunit A, domain 2"/>
    <property type="match status" value="1"/>
</dbReference>
<comment type="pathway">
    <text evidence="1">Cofactor biosynthesis; thiamine diphosphate biosynthesis.</text>
</comment>
<evidence type="ECO:0000256" key="5">
    <source>
        <dbReference type="ARBA" id="ARBA00050018"/>
    </source>
</evidence>
<keyword evidence="8" id="KW-1185">Reference proteome</keyword>
<proteinExistence type="predicted"/>
<dbReference type="NCBIfam" id="TIGR02352">
    <property type="entry name" value="thiamin_ThiO"/>
    <property type="match status" value="1"/>
</dbReference>
<dbReference type="SUPFAM" id="SSF51905">
    <property type="entry name" value="FAD/NAD(P)-binding domain"/>
    <property type="match status" value="1"/>
</dbReference>
<sequence>MREQRIEIAVIGGGLIGTSIAYHLTKRGVRPWLFEAETLSSQASHAGAGMLGAQVEMHEPGPLFELGVASRKEFAALCESLKEETGIDPEYAAEGMVRVASTPEEAEELRARGEWQRRAGQRAEWWSPEDVSNALGYPLPPCEGALYLPDDHRVEAPRLAKALARGAVQAGATIREGEPILRLEETSGGVQLTTALDTYTAGTVVVAAGAWSSLLLQRPEWRGRVFPVKGEAVFLEAGLVPLRHTVFAKDIYLVPKKDGRMYLGATEERGTWSREPFAAGIAQLTARAGSRVTDLQGLAVSEVRVGLRPWSDDNLPYLGPIPDTEHLWIAAGHGRNGILLTPITGRLMAKWLVSGERDPLLEAFDPLRITRR</sequence>
<dbReference type="Proteomes" id="UP000231932">
    <property type="component" value="Chromosome"/>
</dbReference>
<dbReference type="GO" id="GO:0009228">
    <property type="term" value="P:thiamine biosynthetic process"/>
    <property type="evidence" value="ECO:0007669"/>
    <property type="project" value="UniProtKB-KW"/>
</dbReference>
<dbReference type="RefSeq" id="WP_100667037.1">
    <property type="nucleotide sequence ID" value="NZ_CP024955.1"/>
</dbReference>
<dbReference type="KEGG" id="kyr:CVV65_03965"/>
<dbReference type="GO" id="GO:0043799">
    <property type="term" value="F:glycine oxidase activity"/>
    <property type="evidence" value="ECO:0007669"/>
    <property type="project" value="UniProtKB-EC"/>
</dbReference>
<dbReference type="PANTHER" id="PTHR13847:SF289">
    <property type="entry name" value="GLYCINE OXIDASE"/>
    <property type="match status" value="1"/>
</dbReference>
<feature type="domain" description="FAD dependent oxidoreductase" evidence="6">
    <location>
        <begin position="8"/>
        <end position="351"/>
    </location>
</feature>
<keyword evidence="3" id="KW-0560">Oxidoreductase</keyword>
<dbReference type="GO" id="GO:0050660">
    <property type="term" value="F:flavin adenine dinucleotide binding"/>
    <property type="evidence" value="ECO:0007669"/>
    <property type="project" value="InterPro"/>
</dbReference>
<reference evidence="8" key="1">
    <citation type="submission" date="2017-11" db="EMBL/GenBank/DDBJ databases">
        <title>Complete Genome Sequence of Kyrpidia sp. Strain EA-1, a thermophilic, hydrogen-oxidizing Bacterium, isolated from the Azores.</title>
        <authorList>
            <person name="Reiner J.E."/>
            <person name="Lapp C.J."/>
            <person name="Bunk B."/>
            <person name="Gescher J."/>
        </authorList>
    </citation>
    <scope>NUCLEOTIDE SEQUENCE [LARGE SCALE GENOMIC DNA]</scope>
    <source>
        <strain evidence="8">EA-1</strain>
    </source>
</reference>
<dbReference type="InterPro" id="IPR006076">
    <property type="entry name" value="FAD-dep_OxRdtase"/>
</dbReference>